<reference evidence="17 18" key="1">
    <citation type="submission" date="2019-03" db="EMBL/GenBank/DDBJ databases">
        <title>Deep-cultivation of Planctomycetes and their phenomic and genomic characterization uncovers novel biology.</title>
        <authorList>
            <person name="Wiegand S."/>
            <person name="Jogler M."/>
            <person name="Boedeker C."/>
            <person name="Pinto D."/>
            <person name="Vollmers J."/>
            <person name="Rivas-Marin E."/>
            <person name="Kohn T."/>
            <person name="Peeters S.H."/>
            <person name="Heuer A."/>
            <person name="Rast P."/>
            <person name="Oberbeckmann S."/>
            <person name="Bunk B."/>
            <person name="Jeske O."/>
            <person name="Meyerdierks A."/>
            <person name="Storesund J.E."/>
            <person name="Kallscheuer N."/>
            <person name="Luecker S."/>
            <person name="Lage O.M."/>
            <person name="Pohl T."/>
            <person name="Merkel B.J."/>
            <person name="Hornburger P."/>
            <person name="Mueller R.-W."/>
            <person name="Bruemmer F."/>
            <person name="Labrenz M."/>
            <person name="Spormann A.M."/>
            <person name="Op den Camp H."/>
            <person name="Overmann J."/>
            <person name="Amann R."/>
            <person name="Jetten M.S.M."/>
            <person name="Mascher T."/>
            <person name="Medema M.H."/>
            <person name="Devos D.P."/>
            <person name="Kaster A.-K."/>
            <person name="Ovreas L."/>
            <person name="Rohde M."/>
            <person name="Galperin M.Y."/>
            <person name="Jogler C."/>
        </authorList>
    </citation>
    <scope>NUCLEOTIDE SEQUENCE [LARGE SCALE GENOMIC DNA]</scope>
    <source>
        <strain evidence="17 18">V202</strain>
    </source>
</reference>
<keyword evidence="4 12" id="KW-0597">Phosphoprotein</keyword>
<keyword evidence="18" id="KW-1185">Reference proteome</keyword>
<dbReference type="Pfam" id="PF02518">
    <property type="entry name" value="HATPase_c"/>
    <property type="match status" value="1"/>
</dbReference>
<keyword evidence="5 17" id="KW-0808">Transferase</keyword>
<dbReference type="CDD" id="cd17546">
    <property type="entry name" value="REC_hyHK_CKI1_RcsC-like"/>
    <property type="match status" value="1"/>
</dbReference>
<evidence type="ECO:0000259" key="15">
    <source>
        <dbReference type="PROSITE" id="PS50112"/>
    </source>
</evidence>
<dbReference type="Gene3D" id="3.30.565.10">
    <property type="entry name" value="Histidine kinase-like ATPase, C-terminal domain"/>
    <property type="match status" value="1"/>
</dbReference>
<dbReference type="SMART" id="SM00388">
    <property type="entry name" value="HisKA"/>
    <property type="match status" value="1"/>
</dbReference>
<comment type="caution">
    <text evidence="12">Lacks conserved residue(s) required for the propagation of feature annotation.</text>
</comment>
<dbReference type="InterPro" id="IPR035965">
    <property type="entry name" value="PAS-like_dom_sf"/>
</dbReference>
<dbReference type="SUPFAM" id="SSF55874">
    <property type="entry name" value="ATPase domain of HSP90 chaperone/DNA topoisomerase II/histidine kinase"/>
    <property type="match status" value="1"/>
</dbReference>
<dbReference type="Gene3D" id="1.10.287.130">
    <property type="match status" value="1"/>
</dbReference>
<evidence type="ECO:0000256" key="2">
    <source>
        <dbReference type="ARBA" id="ARBA00004370"/>
    </source>
</evidence>
<evidence type="ECO:0000313" key="18">
    <source>
        <dbReference type="Proteomes" id="UP000318384"/>
    </source>
</evidence>
<dbReference type="InterPro" id="IPR005467">
    <property type="entry name" value="His_kinase_dom"/>
</dbReference>
<gene>
    <name evidence="17" type="primary">luxQ_11</name>
    <name evidence="17" type="ORF">V202x_52430</name>
</gene>
<dbReference type="Pfam" id="PF13426">
    <property type="entry name" value="PAS_9"/>
    <property type="match status" value="1"/>
</dbReference>
<dbReference type="EC" id="2.7.13.3" evidence="3"/>
<evidence type="ECO:0000256" key="1">
    <source>
        <dbReference type="ARBA" id="ARBA00000085"/>
    </source>
</evidence>
<dbReference type="NCBIfam" id="TIGR00229">
    <property type="entry name" value="sensory_box"/>
    <property type="match status" value="2"/>
</dbReference>
<keyword evidence="11" id="KW-0472">Membrane</keyword>
<protein>
    <recommendedName>
        <fullName evidence="3">histidine kinase</fullName>
        <ecNumber evidence="3">2.7.13.3</ecNumber>
    </recommendedName>
</protein>
<dbReference type="EMBL" id="CP037422">
    <property type="protein sequence ID" value="QDU11818.1"/>
    <property type="molecule type" value="Genomic_DNA"/>
</dbReference>
<keyword evidence="8 17" id="KW-0418">Kinase</keyword>
<evidence type="ECO:0000256" key="12">
    <source>
        <dbReference type="PROSITE-ProRule" id="PRU00169"/>
    </source>
</evidence>
<evidence type="ECO:0000256" key="11">
    <source>
        <dbReference type="ARBA" id="ARBA00023136"/>
    </source>
</evidence>
<evidence type="ECO:0000259" key="14">
    <source>
        <dbReference type="PROSITE" id="PS50110"/>
    </source>
</evidence>
<dbReference type="InterPro" id="IPR013767">
    <property type="entry name" value="PAS_fold"/>
</dbReference>
<evidence type="ECO:0000313" key="17">
    <source>
        <dbReference type="EMBL" id="QDU11818.1"/>
    </source>
</evidence>
<dbReference type="InterPro" id="IPR029016">
    <property type="entry name" value="GAF-like_dom_sf"/>
</dbReference>
<dbReference type="SUPFAM" id="SSF55781">
    <property type="entry name" value="GAF domain-like"/>
    <property type="match status" value="1"/>
</dbReference>
<dbReference type="InterPro" id="IPR003661">
    <property type="entry name" value="HisK_dim/P_dom"/>
</dbReference>
<evidence type="ECO:0000256" key="5">
    <source>
        <dbReference type="ARBA" id="ARBA00022679"/>
    </source>
</evidence>
<dbReference type="PRINTS" id="PR00344">
    <property type="entry name" value="BCTRLSENSOR"/>
</dbReference>
<dbReference type="InterPro" id="IPR001789">
    <property type="entry name" value="Sig_transdc_resp-reg_receiver"/>
</dbReference>
<evidence type="ECO:0000256" key="3">
    <source>
        <dbReference type="ARBA" id="ARBA00012438"/>
    </source>
</evidence>
<feature type="modified residue" description="4-aspartylphosphate" evidence="12">
    <location>
        <position position="914"/>
    </location>
</feature>
<feature type="domain" description="PAS" evidence="15">
    <location>
        <begin position="143"/>
        <end position="214"/>
    </location>
</feature>
<dbReference type="Pfam" id="PF00512">
    <property type="entry name" value="HisKA"/>
    <property type="match status" value="1"/>
</dbReference>
<comment type="subcellular location">
    <subcellularLocation>
        <location evidence="2">Membrane</location>
    </subcellularLocation>
</comment>
<proteinExistence type="predicted"/>
<dbReference type="GO" id="GO:0000155">
    <property type="term" value="F:phosphorelay sensor kinase activity"/>
    <property type="evidence" value="ECO:0007669"/>
    <property type="project" value="InterPro"/>
</dbReference>
<dbReference type="GO" id="GO:0005524">
    <property type="term" value="F:ATP binding"/>
    <property type="evidence" value="ECO:0007669"/>
    <property type="project" value="UniProtKB-KW"/>
</dbReference>
<evidence type="ECO:0000256" key="7">
    <source>
        <dbReference type="ARBA" id="ARBA00022741"/>
    </source>
</evidence>
<dbReference type="InterPro" id="IPR000014">
    <property type="entry name" value="PAS"/>
</dbReference>
<dbReference type="PROSITE" id="PS50112">
    <property type="entry name" value="PAS"/>
    <property type="match status" value="2"/>
</dbReference>
<dbReference type="RefSeq" id="WP_145179563.1">
    <property type="nucleotide sequence ID" value="NZ_CP037422.1"/>
</dbReference>
<dbReference type="FunFam" id="3.30.565.10:FF:000010">
    <property type="entry name" value="Sensor histidine kinase RcsC"/>
    <property type="match status" value="1"/>
</dbReference>
<evidence type="ECO:0000259" key="13">
    <source>
        <dbReference type="PROSITE" id="PS50109"/>
    </source>
</evidence>
<dbReference type="InterPro" id="IPR036097">
    <property type="entry name" value="HisK_dim/P_sf"/>
</dbReference>
<keyword evidence="9" id="KW-0067">ATP-binding</keyword>
<evidence type="ECO:0000256" key="9">
    <source>
        <dbReference type="ARBA" id="ARBA00022840"/>
    </source>
</evidence>
<feature type="domain" description="PAC" evidence="16">
    <location>
        <begin position="359"/>
        <end position="411"/>
    </location>
</feature>
<dbReference type="InterPro" id="IPR011006">
    <property type="entry name" value="CheY-like_superfamily"/>
</dbReference>
<keyword evidence="10" id="KW-1133">Transmembrane helix</keyword>
<dbReference type="SMART" id="SM00091">
    <property type="entry name" value="PAS"/>
    <property type="match status" value="2"/>
</dbReference>
<dbReference type="CDD" id="cd00082">
    <property type="entry name" value="HisKA"/>
    <property type="match status" value="1"/>
</dbReference>
<accession>A0A517X2S5</accession>
<sequence>MQLLNLLDEQRQWSPCILYVDDQANHFVEFERINTEEGYEIHHCLDVKNSLLKALELKPDIIILSLEIQEMDLIEVIGFYKSHAVLANTAIMATSQFQESEKITIALANGVDDFLLRPYCPALVHKRIRNTLQIIANQKSDRIQMALSNVLEESLNEIYIFDAESLQLFYASRGATKNLGYTSQELNSMTPFQLVKEDFRAQLEEVFHSLLESHDSQTFLNAEFKRKGGTCYPAEVYLQRTTVFSKPAIVALVMDITKLVQEREQVERLARAIESSADAVFITDTTGTITYVNPAFSELYEWSAADALGQTPRCLKSHLNPEETYQEMWNQLLSGKTWKGTLINRRKVGQTVSSLPLLGQSSRQEKNWLEQYRWIHMTVSPIYDKQGECISYVAVQRDITNKVLNEKKQSQKHLQAVIRARVAKSLQQQTSLKEKLDQVLSALIDIPEFQHLKRGCLYLNNTKTKQCELLSRFGDFVVSPHFTYHEYWFKEEYAEYPHSVIQTHIINQCHCDSKTKAEGQSDGSHGHYLVPISHLGESLGAMVLSSETFPDDDPDQIRFLQSIGDLIGMAIINDRLTEDLKAAQQQAVEANISKDLFLANISHEIRTPMTAILGYSEILTEQLESRSQVKMIETIKQNGDYLLCLINDLLDLSKINSQKMTVELMQCSPTQILFNVESLLKVRADKKSIEYTTQFDGAIPEYIQTDPTRFKQILVNLIGNAIKFTDQGAVKVIARYLVEDQVPFLQVEVVDTGVGITDNQMQQLFQPFIQADVSMTRRFGGTGLGLTICKKLIEMLNGSISVTSVSAVGSTFVLKIPTGVPADVNLVHYDSEGQQDLVIEEEASPAVPDSLKEYFGFSPRVLVADDGADNQHLLSYILKKWQCEYELAENGKVAVEAVQTAEEKGTPFDIILMDIQMPVMDGYTATKTLRASGYSKPIIAITAHAMNTQLQECIAAGCDAYTSKPINRKQLLSLICKYTMREQAQTTN</sequence>
<dbReference type="InterPro" id="IPR036890">
    <property type="entry name" value="HATPase_C_sf"/>
</dbReference>
<dbReference type="GO" id="GO:0005886">
    <property type="term" value="C:plasma membrane"/>
    <property type="evidence" value="ECO:0007669"/>
    <property type="project" value="TreeGrafter"/>
</dbReference>
<dbReference type="Gene3D" id="3.30.450.20">
    <property type="entry name" value="PAS domain"/>
    <property type="match status" value="2"/>
</dbReference>
<evidence type="ECO:0000256" key="10">
    <source>
        <dbReference type="ARBA" id="ARBA00022989"/>
    </source>
</evidence>
<organism evidence="17 18">
    <name type="scientific">Gimesia aquarii</name>
    <dbReference type="NCBI Taxonomy" id="2527964"/>
    <lineage>
        <taxon>Bacteria</taxon>
        <taxon>Pseudomonadati</taxon>
        <taxon>Planctomycetota</taxon>
        <taxon>Planctomycetia</taxon>
        <taxon>Planctomycetales</taxon>
        <taxon>Planctomycetaceae</taxon>
        <taxon>Gimesia</taxon>
    </lineage>
</organism>
<dbReference type="InterPro" id="IPR003594">
    <property type="entry name" value="HATPase_dom"/>
</dbReference>
<dbReference type="InterPro" id="IPR000700">
    <property type="entry name" value="PAS-assoc_C"/>
</dbReference>
<dbReference type="GO" id="GO:0009927">
    <property type="term" value="F:histidine phosphotransfer kinase activity"/>
    <property type="evidence" value="ECO:0007669"/>
    <property type="project" value="TreeGrafter"/>
</dbReference>
<keyword evidence="7" id="KW-0547">Nucleotide-binding</keyword>
<dbReference type="CDD" id="cd00130">
    <property type="entry name" value="PAS"/>
    <property type="match status" value="2"/>
</dbReference>
<dbReference type="Proteomes" id="UP000318384">
    <property type="component" value="Chromosome"/>
</dbReference>
<dbReference type="SMART" id="SM00448">
    <property type="entry name" value="REC"/>
    <property type="match status" value="2"/>
</dbReference>
<feature type="domain" description="Response regulatory" evidence="14">
    <location>
        <begin position="16"/>
        <end position="132"/>
    </location>
</feature>
<comment type="catalytic activity">
    <reaction evidence="1">
        <text>ATP + protein L-histidine = ADP + protein N-phospho-L-histidine.</text>
        <dbReference type="EC" id="2.7.13.3"/>
    </reaction>
</comment>
<dbReference type="OrthoDB" id="288469at2"/>
<dbReference type="Gene3D" id="3.40.50.2300">
    <property type="match status" value="2"/>
</dbReference>
<dbReference type="InterPro" id="IPR004358">
    <property type="entry name" value="Sig_transdc_His_kin-like_C"/>
</dbReference>
<dbReference type="SMART" id="SM00387">
    <property type="entry name" value="HATPase_c"/>
    <property type="match status" value="1"/>
</dbReference>
<dbReference type="SUPFAM" id="SSF47384">
    <property type="entry name" value="Homodimeric domain of signal transducing histidine kinase"/>
    <property type="match status" value="1"/>
</dbReference>
<evidence type="ECO:0000256" key="4">
    <source>
        <dbReference type="ARBA" id="ARBA00022553"/>
    </source>
</evidence>
<dbReference type="PROSITE" id="PS50110">
    <property type="entry name" value="RESPONSE_REGULATORY"/>
    <property type="match status" value="2"/>
</dbReference>
<dbReference type="PROSITE" id="PS50113">
    <property type="entry name" value="PAC"/>
    <property type="match status" value="1"/>
</dbReference>
<dbReference type="Pfam" id="PF00072">
    <property type="entry name" value="Response_reg"/>
    <property type="match status" value="1"/>
</dbReference>
<dbReference type="CDD" id="cd16922">
    <property type="entry name" value="HATPase_EvgS-ArcB-TorS-like"/>
    <property type="match status" value="1"/>
</dbReference>
<dbReference type="Gene3D" id="3.30.450.40">
    <property type="match status" value="1"/>
</dbReference>
<feature type="domain" description="PAS" evidence="15">
    <location>
        <begin position="265"/>
        <end position="323"/>
    </location>
</feature>
<evidence type="ECO:0000259" key="16">
    <source>
        <dbReference type="PROSITE" id="PS50113"/>
    </source>
</evidence>
<name>A0A517X2S5_9PLAN</name>
<feature type="domain" description="Response regulatory" evidence="14">
    <location>
        <begin position="860"/>
        <end position="979"/>
    </location>
</feature>
<dbReference type="SUPFAM" id="SSF52172">
    <property type="entry name" value="CheY-like"/>
    <property type="match status" value="2"/>
</dbReference>
<feature type="domain" description="Histidine kinase" evidence="13">
    <location>
        <begin position="600"/>
        <end position="820"/>
    </location>
</feature>
<dbReference type="PANTHER" id="PTHR43047">
    <property type="entry name" value="TWO-COMPONENT HISTIDINE PROTEIN KINASE"/>
    <property type="match status" value="1"/>
</dbReference>
<dbReference type="FunFam" id="1.10.287.130:FF:000004">
    <property type="entry name" value="Ethylene receptor 1"/>
    <property type="match status" value="1"/>
</dbReference>
<dbReference type="SUPFAM" id="SSF55785">
    <property type="entry name" value="PYP-like sensor domain (PAS domain)"/>
    <property type="match status" value="2"/>
</dbReference>
<dbReference type="PANTHER" id="PTHR43047:SF72">
    <property type="entry name" value="OSMOSENSING HISTIDINE PROTEIN KINASE SLN1"/>
    <property type="match status" value="1"/>
</dbReference>
<evidence type="ECO:0000256" key="8">
    <source>
        <dbReference type="ARBA" id="ARBA00022777"/>
    </source>
</evidence>
<dbReference type="GO" id="GO:0006355">
    <property type="term" value="P:regulation of DNA-templated transcription"/>
    <property type="evidence" value="ECO:0007669"/>
    <property type="project" value="InterPro"/>
</dbReference>
<dbReference type="AlphaFoldDB" id="A0A517X2S5"/>
<evidence type="ECO:0000256" key="6">
    <source>
        <dbReference type="ARBA" id="ARBA00022692"/>
    </source>
</evidence>
<dbReference type="PROSITE" id="PS50109">
    <property type="entry name" value="HIS_KIN"/>
    <property type="match status" value="1"/>
</dbReference>
<dbReference type="Pfam" id="PF00989">
    <property type="entry name" value="PAS"/>
    <property type="match status" value="1"/>
</dbReference>
<keyword evidence="6" id="KW-0812">Transmembrane</keyword>